<proteinExistence type="predicted"/>
<feature type="region of interest" description="Disordered" evidence="1">
    <location>
        <begin position="1"/>
        <end position="43"/>
    </location>
</feature>
<dbReference type="Proteomes" id="UP000663864">
    <property type="component" value="Unassembled WGS sequence"/>
</dbReference>
<protein>
    <submittedName>
        <fullName evidence="2">Uncharacterized protein</fullName>
    </submittedName>
</protein>
<feature type="compositionally biased region" description="Basic and acidic residues" evidence="1">
    <location>
        <begin position="26"/>
        <end position="37"/>
    </location>
</feature>
<sequence length="82" mass="8790">SISSFLIPIDTSRPLADPSPQPFSSHVEDFGTDEKGCGDGSANGRLVSIGIKNDDIDGVDYIDADDVDDNNDIFDVNNIDMD</sequence>
<reference evidence="2" key="1">
    <citation type="submission" date="2021-02" db="EMBL/GenBank/DDBJ databases">
        <authorList>
            <person name="Nowell W R."/>
        </authorList>
    </citation>
    <scope>NUCLEOTIDE SEQUENCE</scope>
</reference>
<accession>A0A814TU87</accession>
<organism evidence="2 3">
    <name type="scientific">Rotaria sordida</name>
    <dbReference type="NCBI Taxonomy" id="392033"/>
    <lineage>
        <taxon>Eukaryota</taxon>
        <taxon>Metazoa</taxon>
        <taxon>Spiralia</taxon>
        <taxon>Gnathifera</taxon>
        <taxon>Rotifera</taxon>
        <taxon>Eurotatoria</taxon>
        <taxon>Bdelloidea</taxon>
        <taxon>Philodinida</taxon>
        <taxon>Philodinidae</taxon>
        <taxon>Rotaria</taxon>
    </lineage>
</organism>
<dbReference type="EMBL" id="CAJNOT010001212">
    <property type="protein sequence ID" value="CAF1164895.1"/>
    <property type="molecule type" value="Genomic_DNA"/>
</dbReference>
<evidence type="ECO:0000313" key="2">
    <source>
        <dbReference type="EMBL" id="CAF1164895.1"/>
    </source>
</evidence>
<comment type="caution">
    <text evidence="2">The sequence shown here is derived from an EMBL/GenBank/DDBJ whole genome shotgun (WGS) entry which is preliminary data.</text>
</comment>
<evidence type="ECO:0000313" key="3">
    <source>
        <dbReference type="Proteomes" id="UP000663864"/>
    </source>
</evidence>
<dbReference type="AlphaFoldDB" id="A0A814TU87"/>
<name>A0A814TU87_9BILA</name>
<feature type="non-terminal residue" evidence="2">
    <location>
        <position position="1"/>
    </location>
</feature>
<gene>
    <name evidence="2" type="ORF">ZHD862_LOCUS20894</name>
</gene>
<evidence type="ECO:0000256" key="1">
    <source>
        <dbReference type="SAM" id="MobiDB-lite"/>
    </source>
</evidence>